<evidence type="ECO:0000256" key="2">
    <source>
        <dbReference type="ARBA" id="ARBA00022748"/>
    </source>
</evidence>
<dbReference type="InterPro" id="IPR025380">
    <property type="entry name" value="DUF4369"/>
</dbReference>
<feature type="domain" description="Thioredoxin" evidence="6">
    <location>
        <begin position="235"/>
        <end position="376"/>
    </location>
</feature>
<dbReference type="Gene3D" id="3.40.30.10">
    <property type="entry name" value="Glutaredoxin"/>
    <property type="match status" value="1"/>
</dbReference>
<gene>
    <name evidence="7" type="ORF">BDD43_2017</name>
</gene>
<reference evidence="7 8" key="1">
    <citation type="submission" date="2018-10" db="EMBL/GenBank/DDBJ databases">
        <title>Genomic Encyclopedia of Archaeal and Bacterial Type Strains, Phase II (KMG-II): from individual species to whole genera.</title>
        <authorList>
            <person name="Goeker M."/>
        </authorList>
    </citation>
    <scope>NUCLEOTIDE SEQUENCE [LARGE SCALE GENOMIC DNA]</scope>
    <source>
        <strain evidence="7 8">DSM 18602</strain>
    </source>
</reference>
<dbReference type="SUPFAM" id="SSF52833">
    <property type="entry name" value="Thioredoxin-like"/>
    <property type="match status" value="1"/>
</dbReference>
<dbReference type="RefSeq" id="WP_121197519.1">
    <property type="nucleotide sequence ID" value="NZ_RBKU01000001.1"/>
</dbReference>
<dbReference type="GO" id="GO:0030313">
    <property type="term" value="C:cell envelope"/>
    <property type="evidence" value="ECO:0007669"/>
    <property type="project" value="UniProtKB-SubCell"/>
</dbReference>
<sequence length="376" mass="41617">MKKFITAILTVCSFTVIAQQHFIIEGKVGTLDSRNKAYLTFLTSSGNFKTDSAVLNNGLFAFKGETADIVDASLLLVHSGENMWQITKADRLFLILEEGTINISASDSLIHAKTTGTPLNIDYAEIAKAKEPAQLKIASLQKLYKDYQAQGKASDFEKQYATEFKAASDACEKIDFDYIRSHPNSYMSLLILQVYITSKSISQIIEPQFNALSPAIKNSQLGKSTVVEIDKYRNVEVNALAPDFTQPDTAGKDIALSSLKGKYVLVDFWASWCKPCRAENPNVLKAYNTYKNKNFVVMGVSLDNPNAKEQWLKAIAEDHLSQFIQVSDLKGGSNEAALLYQVRSIPQNYLVGPDGKIIAKNLRGDALQEKLASLFN</sequence>
<keyword evidence="4" id="KW-0676">Redox-active center</keyword>
<dbReference type="CDD" id="cd02966">
    <property type="entry name" value="TlpA_like_family"/>
    <property type="match status" value="1"/>
</dbReference>
<dbReference type="Pfam" id="PF00578">
    <property type="entry name" value="AhpC-TSA"/>
    <property type="match status" value="1"/>
</dbReference>
<evidence type="ECO:0000256" key="3">
    <source>
        <dbReference type="ARBA" id="ARBA00023157"/>
    </source>
</evidence>
<evidence type="ECO:0000313" key="8">
    <source>
        <dbReference type="Proteomes" id="UP000268007"/>
    </source>
</evidence>
<feature type="signal peptide" evidence="5">
    <location>
        <begin position="1"/>
        <end position="18"/>
    </location>
</feature>
<dbReference type="InterPro" id="IPR036249">
    <property type="entry name" value="Thioredoxin-like_sf"/>
</dbReference>
<comment type="caution">
    <text evidence="7">The sequence shown here is derived from an EMBL/GenBank/DDBJ whole genome shotgun (WGS) entry which is preliminary data.</text>
</comment>
<dbReference type="PANTHER" id="PTHR42852:SF6">
    <property type="entry name" value="THIOL:DISULFIDE INTERCHANGE PROTEIN DSBE"/>
    <property type="match status" value="1"/>
</dbReference>
<name>A0A495IYR8_9SPHI</name>
<evidence type="ECO:0000259" key="6">
    <source>
        <dbReference type="PROSITE" id="PS51352"/>
    </source>
</evidence>
<keyword evidence="3" id="KW-1015">Disulfide bond</keyword>
<keyword evidence="5" id="KW-0732">Signal</keyword>
<dbReference type="InterPro" id="IPR013766">
    <property type="entry name" value="Thioredoxin_domain"/>
</dbReference>
<dbReference type="GO" id="GO:0016491">
    <property type="term" value="F:oxidoreductase activity"/>
    <property type="evidence" value="ECO:0007669"/>
    <property type="project" value="InterPro"/>
</dbReference>
<dbReference type="AlphaFoldDB" id="A0A495IYR8"/>
<protein>
    <submittedName>
        <fullName evidence="7">Peroxiredoxin</fullName>
    </submittedName>
</protein>
<keyword evidence="2" id="KW-0201">Cytochrome c-type biogenesis</keyword>
<dbReference type="PANTHER" id="PTHR42852">
    <property type="entry name" value="THIOL:DISULFIDE INTERCHANGE PROTEIN DSBE"/>
    <property type="match status" value="1"/>
</dbReference>
<evidence type="ECO:0000256" key="4">
    <source>
        <dbReference type="ARBA" id="ARBA00023284"/>
    </source>
</evidence>
<evidence type="ECO:0000313" key="7">
    <source>
        <dbReference type="EMBL" id="RKR81856.1"/>
    </source>
</evidence>
<dbReference type="EMBL" id="RBKU01000001">
    <property type="protein sequence ID" value="RKR81856.1"/>
    <property type="molecule type" value="Genomic_DNA"/>
</dbReference>
<dbReference type="Proteomes" id="UP000268007">
    <property type="component" value="Unassembled WGS sequence"/>
</dbReference>
<evidence type="ECO:0000256" key="1">
    <source>
        <dbReference type="ARBA" id="ARBA00004196"/>
    </source>
</evidence>
<dbReference type="GO" id="GO:0017004">
    <property type="term" value="P:cytochrome complex assembly"/>
    <property type="evidence" value="ECO:0007669"/>
    <property type="project" value="UniProtKB-KW"/>
</dbReference>
<dbReference type="InterPro" id="IPR000866">
    <property type="entry name" value="AhpC/TSA"/>
</dbReference>
<dbReference type="InterPro" id="IPR050553">
    <property type="entry name" value="Thioredoxin_ResA/DsbE_sf"/>
</dbReference>
<comment type="subcellular location">
    <subcellularLocation>
        <location evidence="1">Cell envelope</location>
    </subcellularLocation>
</comment>
<organism evidence="7 8">
    <name type="scientific">Mucilaginibacter gracilis</name>
    <dbReference type="NCBI Taxonomy" id="423350"/>
    <lineage>
        <taxon>Bacteria</taxon>
        <taxon>Pseudomonadati</taxon>
        <taxon>Bacteroidota</taxon>
        <taxon>Sphingobacteriia</taxon>
        <taxon>Sphingobacteriales</taxon>
        <taxon>Sphingobacteriaceae</taxon>
        <taxon>Mucilaginibacter</taxon>
    </lineage>
</organism>
<evidence type="ECO:0000256" key="5">
    <source>
        <dbReference type="SAM" id="SignalP"/>
    </source>
</evidence>
<feature type="chain" id="PRO_5019765504" evidence="5">
    <location>
        <begin position="19"/>
        <end position="376"/>
    </location>
</feature>
<dbReference type="OrthoDB" id="750178at2"/>
<dbReference type="Pfam" id="PF14289">
    <property type="entry name" value="DUF4369"/>
    <property type="match status" value="1"/>
</dbReference>
<dbReference type="GO" id="GO:0016209">
    <property type="term" value="F:antioxidant activity"/>
    <property type="evidence" value="ECO:0007669"/>
    <property type="project" value="InterPro"/>
</dbReference>
<proteinExistence type="predicted"/>
<dbReference type="PROSITE" id="PS51352">
    <property type="entry name" value="THIOREDOXIN_2"/>
    <property type="match status" value="1"/>
</dbReference>
<keyword evidence="8" id="KW-1185">Reference proteome</keyword>
<accession>A0A495IYR8</accession>